<feature type="signal peptide" evidence="1">
    <location>
        <begin position="1"/>
        <end position="22"/>
    </location>
</feature>
<gene>
    <name evidence="2" type="ORF">UTRI_06205</name>
</gene>
<evidence type="ECO:0000256" key="1">
    <source>
        <dbReference type="SAM" id="SignalP"/>
    </source>
</evidence>
<evidence type="ECO:0000313" key="3">
    <source>
        <dbReference type="Proteomes" id="UP000324022"/>
    </source>
</evidence>
<proteinExistence type="predicted"/>
<name>A0A5C3EI16_9BASI</name>
<reference evidence="2 3" key="1">
    <citation type="submission" date="2018-03" db="EMBL/GenBank/DDBJ databases">
        <authorList>
            <person name="Guldener U."/>
        </authorList>
    </citation>
    <scope>NUCLEOTIDE SEQUENCE [LARGE SCALE GENOMIC DNA]</scope>
    <source>
        <strain evidence="2 3">NBRC100155</strain>
    </source>
</reference>
<feature type="chain" id="PRO_5022743953" evidence="1">
    <location>
        <begin position="23"/>
        <end position="196"/>
    </location>
</feature>
<protein>
    <submittedName>
        <fullName evidence="2">Uncharacterized protein</fullName>
    </submittedName>
</protein>
<keyword evidence="3" id="KW-1185">Reference proteome</keyword>
<dbReference type="AlphaFoldDB" id="A0A5C3EI16"/>
<accession>A0A5C3EI16</accession>
<dbReference type="Proteomes" id="UP000324022">
    <property type="component" value="Unassembled WGS sequence"/>
</dbReference>
<organism evidence="2 3">
    <name type="scientific">Ustilago trichophora</name>
    <dbReference type="NCBI Taxonomy" id="86804"/>
    <lineage>
        <taxon>Eukaryota</taxon>
        <taxon>Fungi</taxon>
        <taxon>Dikarya</taxon>
        <taxon>Basidiomycota</taxon>
        <taxon>Ustilaginomycotina</taxon>
        <taxon>Ustilaginomycetes</taxon>
        <taxon>Ustilaginales</taxon>
        <taxon>Ustilaginaceae</taxon>
        <taxon>Ustilago</taxon>
    </lineage>
</organism>
<evidence type="ECO:0000313" key="2">
    <source>
        <dbReference type="EMBL" id="SPO29256.1"/>
    </source>
</evidence>
<sequence length="196" mass="22177">MIALRYYSLLVLAVLLIDSCRSTSPSYPPPGVYRLTFDISSNIQETVATQNTHAVIRALQHMYGIPNGYFNRVYPYYPGQAPHGIHLRFAALGSQNGRRIPAKVLLTTLGHAQWRGQADSLHWSNRSDSTTVWRELLSVRLTANQLYVERPAEVPRKPAPCESIGFGYSTRKVGRCRRSFRRPICLGEFVPTLIIF</sequence>
<keyword evidence="1" id="KW-0732">Signal</keyword>
<dbReference type="EMBL" id="OOIN01000027">
    <property type="protein sequence ID" value="SPO29256.1"/>
    <property type="molecule type" value="Genomic_DNA"/>
</dbReference>